<dbReference type="EMBL" id="JBHSLW010000008">
    <property type="protein sequence ID" value="MFC5419110.1"/>
    <property type="molecule type" value="Genomic_DNA"/>
</dbReference>
<dbReference type="SMART" id="SM00448">
    <property type="entry name" value="REC"/>
    <property type="match status" value="1"/>
</dbReference>
<keyword evidence="1" id="KW-0597">Phosphoprotein</keyword>
<gene>
    <name evidence="3" type="ORF">ACFPOB_05975</name>
</gene>
<dbReference type="PROSITE" id="PS50110">
    <property type="entry name" value="RESPONSE_REGULATORY"/>
    <property type="match status" value="1"/>
</dbReference>
<protein>
    <submittedName>
        <fullName evidence="3">Response regulator</fullName>
    </submittedName>
</protein>
<feature type="domain" description="Response regulatory" evidence="2">
    <location>
        <begin position="12"/>
        <end position="122"/>
    </location>
</feature>
<keyword evidence="4" id="KW-1185">Reference proteome</keyword>
<dbReference type="Gene3D" id="3.40.50.2300">
    <property type="match status" value="1"/>
</dbReference>
<organism evidence="3 4">
    <name type="scientific">Bosea eneae</name>
    <dbReference type="NCBI Taxonomy" id="151454"/>
    <lineage>
        <taxon>Bacteria</taxon>
        <taxon>Pseudomonadati</taxon>
        <taxon>Pseudomonadota</taxon>
        <taxon>Alphaproteobacteria</taxon>
        <taxon>Hyphomicrobiales</taxon>
        <taxon>Boseaceae</taxon>
        <taxon>Bosea</taxon>
    </lineage>
</organism>
<evidence type="ECO:0000313" key="4">
    <source>
        <dbReference type="Proteomes" id="UP001596053"/>
    </source>
</evidence>
<sequence length="146" mass="15312">MSSSKCDAMSSRILIVEDEMMVAMEMEAVIEDLGFLPIGIAADSVQALELARETPDLALVDLHLRDGLTGPSVGEELARRGIGVVFITANPRIVATGVPGALGVAEKPCDERTIASIIEFAIGHRKGEQIAPPPGFKPFSGSVAAN</sequence>
<dbReference type="Proteomes" id="UP001596053">
    <property type="component" value="Unassembled WGS sequence"/>
</dbReference>
<evidence type="ECO:0000313" key="3">
    <source>
        <dbReference type="EMBL" id="MFC5419110.1"/>
    </source>
</evidence>
<reference evidence="4" key="1">
    <citation type="journal article" date="2019" name="Int. J. Syst. Evol. Microbiol.">
        <title>The Global Catalogue of Microorganisms (GCM) 10K type strain sequencing project: providing services to taxonomists for standard genome sequencing and annotation.</title>
        <authorList>
            <consortium name="The Broad Institute Genomics Platform"/>
            <consortium name="The Broad Institute Genome Sequencing Center for Infectious Disease"/>
            <person name="Wu L."/>
            <person name="Ma J."/>
        </authorList>
    </citation>
    <scope>NUCLEOTIDE SEQUENCE [LARGE SCALE GENOMIC DNA]</scope>
    <source>
        <strain evidence="4">NCAIM B.01391</strain>
    </source>
</reference>
<dbReference type="InterPro" id="IPR001789">
    <property type="entry name" value="Sig_transdc_resp-reg_receiver"/>
</dbReference>
<comment type="caution">
    <text evidence="3">The sequence shown here is derived from an EMBL/GenBank/DDBJ whole genome shotgun (WGS) entry which is preliminary data.</text>
</comment>
<dbReference type="InterPro" id="IPR011006">
    <property type="entry name" value="CheY-like_superfamily"/>
</dbReference>
<evidence type="ECO:0000259" key="2">
    <source>
        <dbReference type="PROSITE" id="PS50110"/>
    </source>
</evidence>
<accession>A0ABW0ITD7</accession>
<proteinExistence type="predicted"/>
<dbReference type="Pfam" id="PF00072">
    <property type="entry name" value="Response_reg"/>
    <property type="match status" value="1"/>
</dbReference>
<dbReference type="NCBIfam" id="NF009972">
    <property type="entry name" value="PRK13435.1-3"/>
    <property type="match status" value="1"/>
</dbReference>
<evidence type="ECO:0000256" key="1">
    <source>
        <dbReference type="PROSITE-ProRule" id="PRU00169"/>
    </source>
</evidence>
<feature type="modified residue" description="4-aspartylphosphate" evidence="1">
    <location>
        <position position="61"/>
    </location>
</feature>
<dbReference type="SUPFAM" id="SSF52172">
    <property type="entry name" value="CheY-like"/>
    <property type="match status" value="1"/>
</dbReference>
<name>A0ABW0ITD7_9HYPH</name>
<dbReference type="RefSeq" id="WP_377796686.1">
    <property type="nucleotide sequence ID" value="NZ_JBHSLW010000008.1"/>
</dbReference>